<dbReference type="EMBL" id="GBEZ01011855">
    <property type="protein sequence ID" value="JAC73969.1"/>
    <property type="molecule type" value="Transcribed_RNA"/>
</dbReference>
<gene>
    <name evidence="3" type="ORF">TSPGSL018_27271</name>
</gene>
<protein>
    <submittedName>
        <fullName evidence="3">Kelch repeat-containing protein</fullName>
    </submittedName>
</protein>
<keyword evidence="1" id="KW-0880">Kelch repeat</keyword>
<evidence type="ECO:0000313" key="3">
    <source>
        <dbReference type="EMBL" id="JAC73969.1"/>
    </source>
</evidence>
<name>A0A061RT73_9CHLO</name>
<sequence>MADAELDAFVMRAWFWDSNAHQAAHYVSPDYENCGRTAGNETLLPDGGPLDARSTAVGAYTLSHQLKYCVSSPWQSSGLVDLRSAEWHRLEVFSTPKNGLQVSIDGQVIKEADPIVYDRVLISTGYSADGVGHDFLRNAHAYFDEISVRPLTMCGAVPCATAEASAAEHPIAKHVRPIQWRRVELSDRLAPPARYGHTLLYYEGGILLFGGERSSYSFNDVWWFSFRYVRWYYLAPENDIAPMRRFDHAAVIDGRRMYVSGGRTDTNMVLDDMWMLDIPTQQWFSLGAPNGIGKRFGHAAAMGASGHMYIYGGFVDQSNAGFSNSFLRCNVTDGEGGTAMDCEDITDGCPEREIPPAAWASGVGLSARSGHSLLTFGRRLLAFGGSDEVSVELRGAYVFDEAKCEWARLSLSQSDALGTEQFIEDISRHDHGATPMRGWMVAQGGVEGSTFVDTVYVLGGGA</sequence>
<dbReference type="Pfam" id="PF01344">
    <property type="entry name" value="Kelch_1"/>
    <property type="match status" value="1"/>
</dbReference>
<dbReference type="SUPFAM" id="SSF117281">
    <property type="entry name" value="Kelch motif"/>
    <property type="match status" value="1"/>
</dbReference>
<dbReference type="PANTHER" id="PTHR46093:SF18">
    <property type="entry name" value="FIBRONECTIN TYPE-III DOMAIN-CONTAINING PROTEIN"/>
    <property type="match status" value="1"/>
</dbReference>
<accession>A0A061RT73</accession>
<evidence type="ECO:0000256" key="1">
    <source>
        <dbReference type="ARBA" id="ARBA00022441"/>
    </source>
</evidence>
<dbReference type="InterPro" id="IPR015915">
    <property type="entry name" value="Kelch-typ_b-propeller"/>
</dbReference>
<dbReference type="Gene3D" id="2.120.10.80">
    <property type="entry name" value="Kelch-type beta propeller"/>
    <property type="match status" value="2"/>
</dbReference>
<dbReference type="PANTHER" id="PTHR46093">
    <property type="entry name" value="ACYL-COA-BINDING DOMAIN-CONTAINING PROTEIN 5"/>
    <property type="match status" value="1"/>
</dbReference>
<dbReference type="AlphaFoldDB" id="A0A061RT73"/>
<proteinExistence type="predicted"/>
<keyword evidence="2" id="KW-0677">Repeat</keyword>
<dbReference type="InterPro" id="IPR006652">
    <property type="entry name" value="Kelch_1"/>
</dbReference>
<evidence type="ECO:0000256" key="2">
    <source>
        <dbReference type="ARBA" id="ARBA00022737"/>
    </source>
</evidence>
<organism evidence="3">
    <name type="scientific">Tetraselmis sp. GSL018</name>
    <dbReference type="NCBI Taxonomy" id="582737"/>
    <lineage>
        <taxon>Eukaryota</taxon>
        <taxon>Viridiplantae</taxon>
        <taxon>Chlorophyta</taxon>
        <taxon>core chlorophytes</taxon>
        <taxon>Chlorodendrophyceae</taxon>
        <taxon>Chlorodendrales</taxon>
        <taxon>Chlorodendraceae</taxon>
        <taxon>Tetraselmis</taxon>
    </lineage>
</organism>
<reference evidence="3" key="1">
    <citation type="submission" date="2014-05" db="EMBL/GenBank/DDBJ databases">
        <title>The transcriptome of the halophilic microalga Tetraselmis sp. GSL018 isolated from the Great Salt Lake, Utah.</title>
        <authorList>
            <person name="Jinkerson R.E."/>
            <person name="D'Adamo S."/>
            <person name="Posewitz M.C."/>
        </authorList>
    </citation>
    <scope>NUCLEOTIDE SEQUENCE</scope>
    <source>
        <strain evidence="3">GSL018</strain>
    </source>
</reference>
<dbReference type="Pfam" id="PF24681">
    <property type="entry name" value="Kelch_KLHDC2_KLHL20_DRC7"/>
    <property type="match status" value="1"/>
</dbReference>